<dbReference type="PANTHER" id="PTHR20883:SF51">
    <property type="entry name" value="PHYTANOYL-COA HYDROXYLASE"/>
    <property type="match status" value="1"/>
</dbReference>
<dbReference type="InterPro" id="IPR008775">
    <property type="entry name" value="Phytyl_CoA_dOase-like"/>
</dbReference>
<dbReference type="PROSITE" id="PS01124">
    <property type="entry name" value="HTH_ARAC_FAMILY_2"/>
    <property type="match status" value="1"/>
</dbReference>
<dbReference type="GO" id="GO:0003700">
    <property type="term" value="F:DNA-binding transcription factor activity"/>
    <property type="evidence" value="ECO:0007669"/>
    <property type="project" value="InterPro"/>
</dbReference>
<dbReference type="EMBL" id="LUHQ01000027">
    <property type="protein sequence ID" value="OAO89082.1"/>
    <property type="molecule type" value="Genomic_DNA"/>
</dbReference>
<dbReference type="PROSITE" id="PS00041">
    <property type="entry name" value="HTH_ARAC_FAMILY_1"/>
    <property type="match status" value="1"/>
</dbReference>
<dbReference type="InterPro" id="IPR029068">
    <property type="entry name" value="Glyas_Bleomycin-R_OHBP_Dase"/>
</dbReference>
<dbReference type="InterPro" id="IPR018060">
    <property type="entry name" value="HTH_AraC"/>
</dbReference>
<keyword evidence="3" id="KW-0238">DNA-binding</keyword>
<dbReference type="InterPro" id="IPR009057">
    <property type="entry name" value="Homeodomain-like_sf"/>
</dbReference>
<dbReference type="SUPFAM" id="SSF52317">
    <property type="entry name" value="Class I glutamine amidotransferase-like"/>
    <property type="match status" value="1"/>
</dbReference>
<dbReference type="InterPro" id="IPR036237">
    <property type="entry name" value="Xyl_isomerase-like_sf"/>
</dbReference>
<dbReference type="Pfam" id="PF12833">
    <property type="entry name" value="HTH_18"/>
    <property type="match status" value="1"/>
</dbReference>
<organism evidence="7 8">
    <name type="scientific">Arabidopsis thaliana</name>
    <name type="common">Mouse-ear cress</name>
    <dbReference type="NCBI Taxonomy" id="3702"/>
    <lineage>
        <taxon>Eukaryota</taxon>
        <taxon>Viridiplantae</taxon>
        <taxon>Streptophyta</taxon>
        <taxon>Embryophyta</taxon>
        <taxon>Tracheophyta</taxon>
        <taxon>Spermatophyta</taxon>
        <taxon>Magnoliopsida</taxon>
        <taxon>eudicotyledons</taxon>
        <taxon>Gunneridae</taxon>
        <taxon>Pentapetalae</taxon>
        <taxon>rosids</taxon>
        <taxon>malvids</taxon>
        <taxon>Brassicales</taxon>
        <taxon>Brassicaceae</taxon>
        <taxon>Camelineae</taxon>
        <taxon>Arabidopsis</taxon>
    </lineage>
</organism>
<dbReference type="SMART" id="SM00342">
    <property type="entry name" value="HTH_ARAC"/>
    <property type="match status" value="1"/>
</dbReference>
<evidence type="ECO:0000256" key="1">
    <source>
        <dbReference type="ARBA" id="ARBA00001962"/>
    </source>
</evidence>
<protein>
    <submittedName>
        <fullName evidence="7">Uncharacterized protein</fullName>
    </submittedName>
</protein>
<gene>
    <name evidence="7" type="ORF">AXX17_ATUG04760</name>
</gene>
<dbReference type="Gene3D" id="2.60.120.620">
    <property type="entry name" value="q2cbj1_9rhob like domain"/>
    <property type="match status" value="1"/>
</dbReference>
<dbReference type="SUPFAM" id="SSF54593">
    <property type="entry name" value="Glyoxalase/Bleomycin resistance protein/Dihydroxybiphenyl dioxygenase"/>
    <property type="match status" value="1"/>
</dbReference>
<dbReference type="SUPFAM" id="SSF51658">
    <property type="entry name" value="Xylose isomerase-like"/>
    <property type="match status" value="1"/>
</dbReference>
<dbReference type="SUPFAM" id="SSF46689">
    <property type="entry name" value="Homeodomain-like"/>
    <property type="match status" value="2"/>
</dbReference>
<comment type="caution">
    <text evidence="7">The sequence shown here is derived from an EMBL/GenBank/DDBJ whole genome shotgun (WGS) entry which is preliminary data.</text>
</comment>
<evidence type="ECO:0000313" key="7">
    <source>
        <dbReference type="EMBL" id="OAO89082.1"/>
    </source>
</evidence>
<dbReference type="Gene3D" id="3.10.180.10">
    <property type="entry name" value="2,3-Dihydroxybiphenyl 1,2-Dioxygenase, domain 1"/>
    <property type="match status" value="1"/>
</dbReference>
<dbReference type="Pfam" id="PF05721">
    <property type="entry name" value="PhyH"/>
    <property type="match status" value="1"/>
</dbReference>
<evidence type="ECO:0000259" key="5">
    <source>
        <dbReference type="PROSITE" id="PS01124"/>
    </source>
</evidence>
<dbReference type="AlphaFoldDB" id="A0A178U7K3"/>
<dbReference type="Gene3D" id="3.40.50.880">
    <property type="match status" value="1"/>
</dbReference>
<dbReference type="Pfam" id="PF01965">
    <property type="entry name" value="DJ-1_PfpI"/>
    <property type="match status" value="1"/>
</dbReference>
<feature type="domain" description="HTH araC/xylS-type" evidence="5">
    <location>
        <begin position="264"/>
        <end position="362"/>
    </location>
</feature>
<dbReference type="SUPFAM" id="SSF51215">
    <property type="entry name" value="Regulatory protein AraC"/>
    <property type="match status" value="1"/>
</dbReference>
<evidence type="ECO:0000256" key="4">
    <source>
        <dbReference type="ARBA" id="ARBA00023163"/>
    </source>
</evidence>
<evidence type="ECO:0000313" key="8">
    <source>
        <dbReference type="Proteomes" id="UP000078284"/>
    </source>
</evidence>
<evidence type="ECO:0000256" key="2">
    <source>
        <dbReference type="ARBA" id="ARBA00023015"/>
    </source>
</evidence>
<dbReference type="Pfam" id="PF00903">
    <property type="entry name" value="Glyoxalase"/>
    <property type="match status" value="1"/>
</dbReference>
<dbReference type="PROSITE" id="PS51819">
    <property type="entry name" value="VOC"/>
    <property type="match status" value="1"/>
</dbReference>
<feature type="domain" description="VOC" evidence="6">
    <location>
        <begin position="744"/>
        <end position="863"/>
    </location>
</feature>
<evidence type="ECO:0000256" key="3">
    <source>
        <dbReference type="ARBA" id="ARBA00023125"/>
    </source>
</evidence>
<dbReference type="InterPro" id="IPR018062">
    <property type="entry name" value="HTH_AraC-typ_CS"/>
</dbReference>
<dbReference type="InterPro" id="IPR029062">
    <property type="entry name" value="Class_I_gatase-like"/>
</dbReference>
<dbReference type="InterPro" id="IPR004360">
    <property type="entry name" value="Glyas_Fos-R_dOase_dom"/>
</dbReference>
<dbReference type="SUPFAM" id="SSF51197">
    <property type="entry name" value="Clavaminate synthase-like"/>
    <property type="match status" value="1"/>
</dbReference>
<dbReference type="InterPro" id="IPR037523">
    <property type="entry name" value="VOC_core"/>
</dbReference>
<keyword evidence="2" id="KW-0805">Transcription regulation</keyword>
<dbReference type="GO" id="GO:0043565">
    <property type="term" value="F:sequence-specific DNA binding"/>
    <property type="evidence" value="ECO:0007669"/>
    <property type="project" value="InterPro"/>
</dbReference>
<comment type="cofactor">
    <cofactor evidence="1">
        <name>Fe cation</name>
        <dbReference type="ChEBI" id="CHEBI:24875"/>
    </cofactor>
</comment>
<sequence length="921" mass="104232">MGGLKILPDIKLDECSIKSIDALILPGGNTWTETIHQPILEFAESCLKEGILVAAICGATIRFAQTGLLNSRPHTSNDLEYLKMICPTYTGEKYYRTEPVVTDGNLITASGDLWVQSGYTLGPRTIPDFELVYFPEGTNTKYTVGVDSFVLQEPCIILTKPEEEHGYQFDPDKNVRHLFVHFEFMDLRSEEPSYHNLLQGCSVYPINHNPLVSGFMNKLFWTANHQPLQWNRRLSVLTLAILEELDSSGDYSSNMSESLPVPVQKAIDYMAVRYAETISIEEIASHSGWTHEHFTRIFTASVGLTPKRFLLEMRLRRAEDRMLRGEGTIKQIAYQVGFKDEHHFSKIYKKIRGITASECNHSIEEAHSMGKFYYPKSKKRDDRYLVNVEQYKQFNRDGYIIVRGLLDKSDIAELFELAEQTRLDSQNISKKADAQSKDPLKEEFTASTRVHMLSRVNAAAERGMLNPRILDVLEALIGPDVYALQSMMFLNPPGKGGQGWHQDSCYVRTHPDTLIGAWIALEEVDEENGCLWVVPGSNHEPVYPPDGVGGGNVHALDAFGDLHAVQNVSNVNDEVNTLSKIVANYPVPIPVKLSPGDVLFFHSHLFHRSYPNRTTDRYRRSYVCHYCNARSWVPWDHDGFEGDSGNYRQILARGSTSQPYAEPAFGTTVYLTDEDEAHDSVSMGTYEELMKRVAEAGYAGIEAPMPSREDEAEFKQGLKRHGLSCIIQTFRELLDEWVQWVFCWGKNVTTLLTQRYRLVEFYEKVIGVSAERHAPVFAELVMSSCTLAIGHSQTAQLFGAGSVVAAQNHTVIIEFQVENVEAEYARLKPFVDVWVMEPTTMPWGNRSVLFRDPDGNLVNLFEPVTEEAIERFSGTARYVYRSDIKQTRGSADEAYQPLAKANRASAMHKAHRSRTESHLCR</sequence>
<dbReference type="Proteomes" id="UP000078284">
    <property type="component" value="Unassembled WGS sequence"/>
</dbReference>
<accession>A0A178U7K3</accession>
<dbReference type="InterPro" id="IPR002818">
    <property type="entry name" value="DJ-1/PfpI"/>
</dbReference>
<reference evidence="8" key="1">
    <citation type="journal article" date="2016" name="Proc. Natl. Acad. Sci. U.S.A.">
        <title>Chromosome-level assembly of Arabidopsis thaliana Ler reveals the extent of translocation and inversion polymorphisms.</title>
        <authorList>
            <person name="Zapata L."/>
            <person name="Ding J."/>
            <person name="Willing E.M."/>
            <person name="Hartwig B."/>
            <person name="Bezdan D."/>
            <person name="Jiao W.B."/>
            <person name="Patel V."/>
            <person name="Velikkakam James G."/>
            <person name="Koornneef M."/>
            <person name="Ossowski S."/>
            <person name="Schneeberger K."/>
        </authorList>
    </citation>
    <scope>NUCLEOTIDE SEQUENCE [LARGE SCALE GENOMIC DNA]</scope>
    <source>
        <strain evidence="8">cv. Landsberg erecta</strain>
    </source>
</reference>
<dbReference type="PANTHER" id="PTHR20883">
    <property type="entry name" value="PHYTANOYL-COA DIOXYGENASE DOMAIN CONTAINING 1"/>
    <property type="match status" value="1"/>
</dbReference>
<keyword evidence="4" id="KW-0804">Transcription</keyword>
<name>A0A178U7K3_ARATH</name>
<dbReference type="Gene3D" id="1.10.10.60">
    <property type="entry name" value="Homeodomain-like"/>
    <property type="match status" value="2"/>
</dbReference>
<proteinExistence type="predicted"/>
<dbReference type="InterPro" id="IPR037923">
    <property type="entry name" value="HTH-like"/>
</dbReference>
<evidence type="ECO:0000259" key="6">
    <source>
        <dbReference type="PROSITE" id="PS51819"/>
    </source>
</evidence>